<dbReference type="GO" id="GO:0005886">
    <property type="term" value="C:plasma membrane"/>
    <property type="evidence" value="ECO:0007669"/>
    <property type="project" value="UniProtKB-SubCell"/>
</dbReference>
<comment type="subcellular location">
    <subcellularLocation>
        <location evidence="1 9">Cell membrane</location>
        <topology evidence="1 9">Multi-pass membrane protein</topology>
    </subcellularLocation>
</comment>
<feature type="transmembrane region" description="Helical" evidence="9">
    <location>
        <begin position="295"/>
        <end position="318"/>
    </location>
</feature>
<keyword evidence="8 9" id="KW-0472">Membrane</keyword>
<dbReference type="NCBIfam" id="TIGR00380">
    <property type="entry name" value="cobal_cbiB"/>
    <property type="match status" value="1"/>
</dbReference>
<dbReference type="GO" id="GO:0015420">
    <property type="term" value="F:ABC-type vitamin B12 transporter activity"/>
    <property type="evidence" value="ECO:0007669"/>
    <property type="project" value="UniProtKB-UniRule"/>
</dbReference>
<dbReference type="GO" id="GO:0009236">
    <property type="term" value="P:cobalamin biosynthetic process"/>
    <property type="evidence" value="ECO:0007669"/>
    <property type="project" value="UniProtKB-UniRule"/>
</dbReference>
<dbReference type="PANTHER" id="PTHR34308">
    <property type="entry name" value="COBALAMIN BIOSYNTHESIS PROTEIN CBIB"/>
    <property type="match status" value="1"/>
</dbReference>
<keyword evidence="6 9" id="KW-0812">Transmembrane</keyword>
<evidence type="ECO:0000256" key="9">
    <source>
        <dbReference type="HAMAP-Rule" id="MF_00024"/>
    </source>
</evidence>
<evidence type="ECO:0000256" key="7">
    <source>
        <dbReference type="ARBA" id="ARBA00022989"/>
    </source>
</evidence>
<dbReference type="PANTHER" id="PTHR34308:SF1">
    <property type="entry name" value="COBALAMIN BIOSYNTHESIS PROTEIN CBIB"/>
    <property type="match status" value="1"/>
</dbReference>
<proteinExistence type="inferred from homology"/>
<evidence type="ECO:0000256" key="2">
    <source>
        <dbReference type="ARBA" id="ARBA00004953"/>
    </source>
</evidence>
<protein>
    <recommendedName>
        <fullName evidence="9">Cobalamin biosynthesis protein CobD</fullName>
    </recommendedName>
</protein>
<accession>A0A938YHU7</accession>
<keyword evidence="7 9" id="KW-1133">Transmembrane helix</keyword>
<dbReference type="HAMAP" id="MF_00024">
    <property type="entry name" value="CobD_CbiB"/>
    <property type="match status" value="1"/>
</dbReference>
<comment type="pathway">
    <text evidence="2 9">Cofactor biosynthesis; adenosylcobalamin biosynthesis.</text>
</comment>
<comment type="similarity">
    <text evidence="3 9">Belongs to the CobD/CbiB family.</text>
</comment>
<comment type="function">
    <text evidence="9">Converts cobyric acid to cobinamide by the addition of aminopropanol on the F carboxylic group.</text>
</comment>
<evidence type="ECO:0000313" key="10">
    <source>
        <dbReference type="EMBL" id="MBM9468108.1"/>
    </source>
</evidence>
<comment type="caution">
    <text evidence="9">Lacks conserved residue(s) required for the propagation of feature annotation.</text>
</comment>
<dbReference type="EMBL" id="JAERWK010000016">
    <property type="protein sequence ID" value="MBM9468108.1"/>
    <property type="molecule type" value="Genomic_DNA"/>
</dbReference>
<keyword evidence="5 9" id="KW-0169">Cobalamin biosynthesis</keyword>
<dbReference type="NCBIfam" id="NF002276">
    <property type="entry name" value="PRK01209.1-4"/>
    <property type="match status" value="1"/>
</dbReference>
<dbReference type="RefSeq" id="WP_205261264.1">
    <property type="nucleotide sequence ID" value="NZ_JAERWK010000016.1"/>
</dbReference>
<dbReference type="Proteomes" id="UP000663792">
    <property type="component" value="Unassembled WGS sequence"/>
</dbReference>
<evidence type="ECO:0000256" key="6">
    <source>
        <dbReference type="ARBA" id="ARBA00022692"/>
    </source>
</evidence>
<evidence type="ECO:0000256" key="5">
    <source>
        <dbReference type="ARBA" id="ARBA00022573"/>
    </source>
</evidence>
<evidence type="ECO:0000256" key="3">
    <source>
        <dbReference type="ARBA" id="ARBA00006263"/>
    </source>
</evidence>
<keyword evidence="11" id="KW-1185">Reference proteome</keyword>
<dbReference type="InterPro" id="IPR004485">
    <property type="entry name" value="Cobalamin_biosynth_CobD/CbiB"/>
</dbReference>
<dbReference type="GO" id="GO:0048472">
    <property type="term" value="F:threonine-phosphate decarboxylase activity"/>
    <property type="evidence" value="ECO:0007669"/>
    <property type="project" value="InterPro"/>
</dbReference>
<organism evidence="10 11">
    <name type="scientific">Nakamurella leprariae</name>
    <dbReference type="NCBI Taxonomy" id="2803911"/>
    <lineage>
        <taxon>Bacteria</taxon>
        <taxon>Bacillati</taxon>
        <taxon>Actinomycetota</taxon>
        <taxon>Actinomycetes</taxon>
        <taxon>Nakamurellales</taxon>
        <taxon>Nakamurellaceae</taxon>
        <taxon>Nakamurella</taxon>
    </lineage>
</organism>
<dbReference type="Pfam" id="PF03186">
    <property type="entry name" value="CobD_Cbib"/>
    <property type="match status" value="1"/>
</dbReference>
<evidence type="ECO:0000256" key="8">
    <source>
        <dbReference type="ARBA" id="ARBA00023136"/>
    </source>
</evidence>
<evidence type="ECO:0000313" key="11">
    <source>
        <dbReference type="Proteomes" id="UP000663792"/>
    </source>
</evidence>
<reference evidence="10" key="1">
    <citation type="submission" date="2021-01" db="EMBL/GenBank/DDBJ databases">
        <title>YIM 132084 draft genome.</title>
        <authorList>
            <person name="An D."/>
        </authorList>
    </citation>
    <scope>NUCLEOTIDE SEQUENCE</scope>
    <source>
        <strain evidence="10">YIM 132084</strain>
    </source>
</reference>
<sequence>MSGVRPGVTRATGLLVGFVADRVLGDPARWHPVAGFGRGVSAVERRCYQPTRRRGTAFTAGVVTATGVAGWTVERLVRRRPALRVAATAVATWAVLGGASLLREASALAGQLAVEDLAAAREQVTHLVGRDPSRLDAAGIARATVESLAENTSDAVVAPLWWGAVAGVPGLLTYRAINTLDAMVGHRSERYVRFGWASARLDDVVNLVPARLTAALVALAAPVVGGRPRTVLRVVRRDAGQHPSPNAGPVEAAVAGALDVTLGGVNVYHGVAEDRGALGDGPEPAVPDIARTRRLVSVVSAAAAMVGAAIAVSAGHAGTPRRRRRRPS</sequence>
<gene>
    <name evidence="9" type="primary">cobD</name>
    <name evidence="10" type="ORF">JL106_12550</name>
</gene>
<dbReference type="AlphaFoldDB" id="A0A938YHU7"/>
<evidence type="ECO:0000256" key="1">
    <source>
        <dbReference type="ARBA" id="ARBA00004651"/>
    </source>
</evidence>
<keyword evidence="4 9" id="KW-1003">Cell membrane</keyword>
<name>A0A938YHU7_9ACTN</name>
<comment type="caution">
    <text evidence="10">The sequence shown here is derived from an EMBL/GenBank/DDBJ whole genome shotgun (WGS) entry which is preliminary data.</text>
</comment>
<evidence type="ECO:0000256" key="4">
    <source>
        <dbReference type="ARBA" id="ARBA00022475"/>
    </source>
</evidence>